<dbReference type="InterPro" id="IPR012944">
    <property type="entry name" value="SusD_RagB_dom"/>
</dbReference>
<reference evidence="9 10" key="1">
    <citation type="submission" date="2019-05" db="EMBL/GenBank/DDBJ databases">
        <title>Panacibacter sp. strain 17mud1-8 Genome sequencing and assembly.</title>
        <authorList>
            <person name="Chhetri G."/>
        </authorList>
    </citation>
    <scope>NUCLEOTIDE SEQUENCE [LARGE SCALE GENOMIC DNA]</scope>
    <source>
        <strain evidence="9 10">17mud1-8</strain>
    </source>
</reference>
<dbReference type="OrthoDB" id="9792139at2"/>
<keyword evidence="5" id="KW-0998">Cell outer membrane</keyword>
<evidence type="ECO:0000256" key="1">
    <source>
        <dbReference type="ARBA" id="ARBA00004442"/>
    </source>
</evidence>
<evidence type="ECO:0000256" key="5">
    <source>
        <dbReference type="ARBA" id="ARBA00023237"/>
    </source>
</evidence>
<evidence type="ECO:0000256" key="6">
    <source>
        <dbReference type="SAM" id="SignalP"/>
    </source>
</evidence>
<dbReference type="PROSITE" id="PS51257">
    <property type="entry name" value="PROKAR_LIPOPROTEIN"/>
    <property type="match status" value="1"/>
</dbReference>
<evidence type="ECO:0000313" key="9">
    <source>
        <dbReference type="EMBL" id="TKK68018.1"/>
    </source>
</evidence>
<dbReference type="RefSeq" id="WP_137262121.1">
    <property type="nucleotide sequence ID" value="NZ_SZQL01000009.1"/>
</dbReference>
<dbReference type="SUPFAM" id="SSF48452">
    <property type="entry name" value="TPR-like"/>
    <property type="match status" value="1"/>
</dbReference>
<dbReference type="Proteomes" id="UP000305848">
    <property type="component" value="Unassembled WGS sequence"/>
</dbReference>
<comment type="caution">
    <text evidence="9">The sequence shown here is derived from an EMBL/GenBank/DDBJ whole genome shotgun (WGS) entry which is preliminary data.</text>
</comment>
<proteinExistence type="inferred from homology"/>
<evidence type="ECO:0000256" key="4">
    <source>
        <dbReference type="ARBA" id="ARBA00023136"/>
    </source>
</evidence>
<dbReference type="EMBL" id="SZQL01000009">
    <property type="protein sequence ID" value="TKK68018.1"/>
    <property type="molecule type" value="Genomic_DNA"/>
</dbReference>
<protein>
    <submittedName>
        <fullName evidence="9">RagB/SusD family nutrient uptake outer membrane protein</fullName>
    </submittedName>
</protein>
<dbReference type="InterPro" id="IPR033985">
    <property type="entry name" value="SusD-like_N"/>
</dbReference>
<dbReference type="Gene3D" id="1.25.40.390">
    <property type="match status" value="1"/>
</dbReference>
<comment type="subcellular location">
    <subcellularLocation>
        <location evidence="1">Cell outer membrane</location>
    </subcellularLocation>
</comment>
<dbReference type="AlphaFoldDB" id="A0A4U3KZC9"/>
<dbReference type="Pfam" id="PF07980">
    <property type="entry name" value="SusD_RagB"/>
    <property type="match status" value="1"/>
</dbReference>
<keyword evidence="4" id="KW-0472">Membrane</keyword>
<evidence type="ECO:0000259" key="7">
    <source>
        <dbReference type="Pfam" id="PF07980"/>
    </source>
</evidence>
<name>A0A4U3KZC9_9BACT</name>
<feature type="domain" description="RagB/SusD" evidence="7">
    <location>
        <begin position="280"/>
        <end position="572"/>
    </location>
</feature>
<organism evidence="9 10">
    <name type="scientific">Ilyomonas limi</name>
    <dbReference type="NCBI Taxonomy" id="2575867"/>
    <lineage>
        <taxon>Bacteria</taxon>
        <taxon>Pseudomonadati</taxon>
        <taxon>Bacteroidota</taxon>
        <taxon>Chitinophagia</taxon>
        <taxon>Chitinophagales</taxon>
        <taxon>Chitinophagaceae</taxon>
        <taxon>Ilyomonas</taxon>
    </lineage>
</organism>
<keyword evidence="10" id="KW-1185">Reference proteome</keyword>
<evidence type="ECO:0000256" key="2">
    <source>
        <dbReference type="ARBA" id="ARBA00006275"/>
    </source>
</evidence>
<evidence type="ECO:0000313" key="10">
    <source>
        <dbReference type="Proteomes" id="UP000305848"/>
    </source>
</evidence>
<feature type="chain" id="PRO_5020415750" evidence="6">
    <location>
        <begin position="17"/>
        <end position="572"/>
    </location>
</feature>
<evidence type="ECO:0000259" key="8">
    <source>
        <dbReference type="Pfam" id="PF14322"/>
    </source>
</evidence>
<feature type="domain" description="SusD-like N-terminal" evidence="8">
    <location>
        <begin position="98"/>
        <end position="223"/>
    </location>
</feature>
<gene>
    <name evidence="9" type="ORF">FC093_12455</name>
</gene>
<feature type="signal peptide" evidence="6">
    <location>
        <begin position="1"/>
        <end position="16"/>
    </location>
</feature>
<dbReference type="GO" id="GO:0009279">
    <property type="term" value="C:cell outer membrane"/>
    <property type="evidence" value="ECO:0007669"/>
    <property type="project" value="UniProtKB-SubCell"/>
</dbReference>
<dbReference type="Pfam" id="PF14322">
    <property type="entry name" value="SusD-like_3"/>
    <property type="match status" value="1"/>
</dbReference>
<accession>A0A4U3KZC9</accession>
<evidence type="ECO:0000256" key="3">
    <source>
        <dbReference type="ARBA" id="ARBA00022729"/>
    </source>
</evidence>
<sequence>MKKLFFLPIIASLLFAACNKTLDKVPQGAVSSEDINTPENIDKMVIAAYSALGNDHYTSPYSSLWPYGSVRGGDAYKGGDGPGDITEFHWMETFSLNRPNNGLIDELWFRLYVDIGRANDALRRLDAVSTDVFPNKTERQAEVRFLRGHFYFLLKILFKYMPYIDETIPKTNYDTVSNRGYSNDELWAKVAADFRFAADNLPETQGDKGRPNKYAAKAYLAKALLYAAYQQDENNQVTGINAALLTEVNSLCDEVINSGQYALDPDFADNFLTQHENSSESVFAIQYSKDDGTPKGRLDYGHALNYPMNQEYGCCGFHVPSHDMINAFKTDASGLPMFTTYNQNDVAASLDFQTNTFDPRLDHTVAIPGHPYKYKPDFLFERSWARAPEVYGAFASLKEAVTYDDPSFQKIPPFMSSSKNWTIIRYADVLLFKAEALIELGRQDEALLLINQLRARAANSTALLKQGDGTSTSHYGMATYQPGVNCTWTQDFARQALHWERRLEFATEGYHFFDLVRWGVADKVMNAYFDIEKTRSSHLSDAVFQKGRDEYFPIPLNQINYSRGLYQQNVGW</sequence>
<keyword evidence="3 6" id="KW-0732">Signal</keyword>
<comment type="similarity">
    <text evidence="2">Belongs to the SusD family.</text>
</comment>
<dbReference type="InterPro" id="IPR011990">
    <property type="entry name" value="TPR-like_helical_dom_sf"/>
</dbReference>